<proteinExistence type="predicted"/>
<reference evidence="1 2" key="1">
    <citation type="journal article" date="2022" name="G3 (Bethesda)">
        <title>Whole-genome sequence and methylome profiling of the almond [Prunus dulcis (Mill.) D.A. Webb] cultivar 'Nonpareil'.</title>
        <authorList>
            <person name="D'Amico-Willman K.M."/>
            <person name="Ouma W.Z."/>
            <person name="Meulia T."/>
            <person name="Sideli G.M."/>
            <person name="Gradziel T.M."/>
            <person name="Fresnedo-Ramirez J."/>
        </authorList>
    </citation>
    <scope>NUCLEOTIDE SEQUENCE [LARGE SCALE GENOMIC DNA]</scope>
    <source>
        <strain evidence="1">Clone GOH B32 T37-40</strain>
    </source>
</reference>
<evidence type="ECO:0000313" key="2">
    <source>
        <dbReference type="Proteomes" id="UP001054821"/>
    </source>
</evidence>
<dbReference type="PANTHER" id="PTHR48475:SF1">
    <property type="entry name" value="RNASE H TYPE-1 DOMAIN-CONTAINING PROTEIN"/>
    <property type="match status" value="1"/>
</dbReference>
<protein>
    <submittedName>
        <fullName evidence="1">Uncharacterized protein</fullName>
    </submittedName>
</protein>
<keyword evidence="2" id="KW-1185">Reference proteome</keyword>
<dbReference type="AlphaFoldDB" id="A0AAD4YZG3"/>
<gene>
    <name evidence="1" type="ORF">L3X38_026450</name>
</gene>
<dbReference type="PANTHER" id="PTHR48475">
    <property type="entry name" value="RIBONUCLEASE H"/>
    <property type="match status" value="1"/>
</dbReference>
<sequence length="125" mass="14266">MPGVLWAYRTTKRRSTGEIPLSLAYGIEAIIPPHTTVPSMSIEVGSMDQNCEQMKVNFDLLGEKREKVIVRVVAYQQLLMSYNNKIAKVRQFQPRELVLRKASITAQRHGSNKMNPSWECPYVIS</sequence>
<evidence type="ECO:0000313" key="1">
    <source>
        <dbReference type="EMBL" id="KAI5327054.1"/>
    </source>
</evidence>
<accession>A0AAD4YZG3</accession>
<name>A0AAD4YZG3_PRUDU</name>
<dbReference type="Proteomes" id="UP001054821">
    <property type="component" value="Chromosome 5"/>
</dbReference>
<comment type="caution">
    <text evidence="1">The sequence shown here is derived from an EMBL/GenBank/DDBJ whole genome shotgun (WGS) entry which is preliminary data.</text>
</comment>
<organism evidence="1 2">
    <name type="scientific">Prunus dulcis</name>
    <name type="common">Almond</name>
    <name type="synonym">Amygdalus dulcis</name>
    <dbReference type="NCBI Taxonomy" id="3755"/>
    <lineage>
        <taxon>Eukaryota</taxon>
        <taxon>Viridiplantae</taxon>
        <taxon>Streptophyta</taxon>
        <taxon>Embryophyta</taxon>
        <taxon>Tracheophyta</taxon>
        <taxon>Spermatophyta</taxon>
        <taxon>Magnoliopsida</taxon>
        <taxon>eudicotyledons</taxon>
        <taxon>Gunneridae</taxon>
        <taxon>Pentapetalae</taxon>
        <taxon>rosids</taxon>
        <taxon>fabids</taxon>
        <taxon>Rosales</taxon>
        <taxon>Rosaceae</taxon>
        <taxon>Amygdaloideae</taxon>
        <taxon>Amygdaleae</taxon>
        <taxon>Prunus</taxon>
    </lineage>
</organism>
<dbReference type="EMBL" id="JAJFAZ020000005">
    <property type="protein sequence ID" value="KAI5327054.1"/>
    <property type="molecule type" value="Genomic_DNA"/>
</dbReference>